<organism evidence="1 2">
    <name type="scientific">Bartonella rattimassiliensis 15908</name>
    <dbReference type="NCBI Taxonomy" id="1094556"/>
    <lineage>
        <taxon>Bacteria</taxon>
        <taxon>Pseudomonadati</taxon>
        <taxon>Pseudomonadota</taxon>
        <taxon>Alphaproteobacteria</taxon>
        <taxon>Hyphomicrobiales</taxon>
        <taxon>Bartonellaceae</taxon>
        <taxon>Bartonella</taxon>
    </lineage>
</organism>
<dbReference type="EMBL" id="AILY01000008">
    <property type="protein sequence ID" value="EJF87153.1"/>
    <property type="molecule type" value="Genomic_DNA"/>
</dbReference>
<name>J0ZGC1_9HYPH</name>
<accession>J0ZGC1</accession>
<sequence>MSKDQYEIGKINCIALHHGAADWMGCFLRLAGQVFFIGGGYGCCL</sequence>
<gene>
    <name evidence="1" type="ORF">MCY_00277</name>
</gene>
<dbReference type="eggNOG" id="ENOG503143W">
    <property type="taxonomic scope" value="Bacteria"/>
</dbReference>
<proteinExistence type="predicted"/>
<comment type="caution">
    <text evidence="1">The sequence shown here is derived from an EMBL/GenBank/DDBJ whole genome shotgun (WGS) entry which is preliminary data.</text>
</comment>
<dbReference type="HOGENOM" id="CLU_3196556_0_0_5"/>
<dbReference type="AlphaFoldDB" id="J0ZGC1"/>
<dbReference type="Proteomes" id="UP000001077">
    <property type="component" value="Unassembled WGS sequence"/>
</dbReference>
<dbReference type="STRING" id="1094556.MCY_00277"/>
<evidence type="ECO:0000313" key="2">
    <source>
        <dbReference type="Proteomes" id="UP000001077"/>
    </source>
</evidence>
<keyword evidence="2" id="KW-1185">Reference proteome</keyword>
<dbReference type="RefSeq" id="WP_007346581.1">
    <property type="nucleotide sequence ID" value="NZ_CALY02000057.1"/>
</dbReference>
<evidence type="ECO:0000313" key="1">
    <source>
        <dbReference type="EMBL" id="EJF87153.1"/>
    </source>
</evidence>
<reference evidence="1 2" key="1">
    <citation type="submission" date="2012-03" db="EMBL/GenBank/DDBJ databases">
        <title>The Genome Sequence of Bartonella rattimassiliensis 15908.</title>
        <authorList>
            <consortium name="The Broad Institute Genome Sequencing Platform"/>
            <consortium name="The Broad Institute Genome Sequencing Center for Infectious Disease"/>
            <person name="Feldgarden M."/>
            <person name="Kirby J."/>
            <person name="Kosoy M."/>
            <person name="Birtles R."/>
            <person name="Probert W.S."/>
            <person name="Chiaraviglio L."/>
            <person name="Young S.K."/>
            <person name="Zeng Q."/>
            <person name="Gargeya S."/>
            <person name="Fitzgerald M."/>
            <person name="Haas B."/>
            <person name="Abouelleil A."/>
            <person name="Alvarado L."/>
            <person name="Arachchi H.M."/>
            <person name="Berlin A."/>
            <person name="Chapman S.B."/>
            <person name="Gearin G."/>
            <person name="Goldberg J."/>
            <person name="Griggs A."/>
            <person name="Gujja S."/>
            <person name="Hansen M."/>
            <person name="Heiman D."/>
            <person name="Howarth C."/>
            <person name="Larimer J."/>
            <person name="Lui A."/>
            <person name="MacDonald P.J.P."/>
            <person name="McCowen C."/>
            <person name="Montmayeur A."/>
            <person name="Murphy C."/>
            <person name="Neiman D."/>
            <person name="Pearson M."/>
            <person name="Priest M."/>
            <person name="Roberts A."/>
            <person name="Saif S."/>
            <person name="Shea T."/>
            <person name="Sisk P."/>
            <person name="Stolte C."/>
            <person name="Sykes S."/>
            <person name="Wortman J."/>
            <person name="Nusbaum C."/>
            <person name="Birren B."/>
        </authorList>
    </citation>
    <scope>NUCLEOTIDE SEQUENCE [LARGE SCALE GENOMIC DNA]</scope>
    <source>
        <strain evidence="1 2">15908</strain>
    </source>
</reference>
<protein>
    <submittedName>
        <fullName evidence="1">Uncharacterized protein</fullName>
    </submittedName>
</protein>